<dbReference type="EMBL" id="BGPR01005057">
    <property type="protein sequence ID" value="GBN06369.1"/>
    <property type="molecule type" value="Genomic_DNA"/>
</dbReference>
<evidence type="ECO:0000256" key="1">
    <source>
        <dbReference type="SAM" id="MobiDB-lite"/>
    </source>
</evidence>
<name>A0A4Y2KW31_ARAVE</name>
<accession>A0A4Y2KW31</accession>
<dbReference type="AlphaFoldDB" id="A0A4Y2KW31"/>
<evidence type="ECO:0000313" key="2">
    <source>
        <dbReference type="EMBL" id="GBN06369.1"/>
    </source>
</evidence>
<evidence type="ECO:0000313" key="3">
    <source>
        <dbReference type="Proteomes" id="UP000499080"/>
    </source>
</evidence>
<protein>
    <submittedName>
        <fullName evidence="2">Uncharacterized protein</fullName>
    </submittedName>
</protein>
<feature type="compositionally biased region" description="Polar residues" evidence="1">
    <location>
        <begin position="27"/>
        <end position="43"/>
    </location>
</feature>
<feature type="compositionally biased region" description="Basic and acidic residues" evidence="1">
    <location>
        <begin position="1"/>
        <end position="26"/>
    </location>
</feature>
<keyword evidence="3" id="KW-1185">Reference proteome</keyword>
<organism evidence="2 3">
    <name type="scientific">Araneus ventricosus</name>
    <name type="common">Orbweaver spider</name>
    <name type="synonym">Epeira ventricosa</name>
    <dbReference type="NCBI Taxonomy" id="182803"/>
    <lineage>
        <taxon>Eukaryota</taxon>
        <taxon>Metazoa</taxon>
        <taxon>Ecdysozoa</taxon>
        <taxon>Arthropoda</taxon>
        <taxon>Chelicerata</taxon>
        <taxon>Arachnida</taxon>
        <taxon>Araneae</taxon>
        <taxon>Araneomorphae</taxon>
        <taxon>Entelegynae</taxon>
        <taxon>Araneoidea</taxon>
        <taxon>Araneidae</taxon>
        <taxon>Araneus</taxon>
    </lineage>
</organism>
<dbReference type="Proteomes" id="UP000499080">
    <property type="component" value="Unassembled WGS sequence"/>
</dbReference>
<reference evidence="2 3" key="1">
    <citation type="journal article" date="2019" name="Sci. Rep.">
        <title>Orb-weaving spider Araneus ventricosus genome elucidates the spidroin gene catalogue.</title>
        <authorList>
            <person name="Kono N."/>
            <person name="Nakamura H."/>
            <person name="Ohtoshi R."/>
            <person name="Moran D.A.P."/>
            <person name="Shinohara A."/>
            <person name="Yoshida Y."/>
            <person name="Fujiwara M."/>
            <person name="Mori M."/>
            <person name="Tomita M."/>
            <person name="Arakawa K."/>
        </authorList>
    </citation>
    <scope>NUCLEOTIDE SEQUENCE [LARGE SCALE GENOMIC DNA]</scope>
</reference>
<gene>
    <name evidence="2" type="ORF">AVEN_259175_1</name>
</gene>
<proteinExistence type="predicted"/>
<sequence length="96" mass="10980">MKDIDECKADFENQKGDDRSQSDRRNQSTSEYSHFTKNNQKRIAQTKKHGRVTIPKPFLIGALNIVSGGARNIKPGQKRHGRKCYSPINCHLHCFP</sequence>
<comment type="caution">
    <text evidence="2">The sequence shown here is derived from an EMBL/GenBank/DDBJ whole genome shotgun (WGS) entry which is preliminary data.</text>
</comment>
<feature type="region of interest" description="Disordered" evidence="1">
    <location>
        <begin position="1"/>
        <end position="49"/>
    </location>
</feature>